<feature type="short sequence motif" description="HXTX 1" evidence="2">
    <location>
        <begin position="40"/>
        <end position="43"/>
    </location>
</feature>
<dbReference type="EMBL" id="CADCVO010000534">
    <property type="protein sequence ID" value="CAA9520785.1"/>
    <property type="molecule type" value="Genomic_DNA"/>
</dbReference>
<dbReference type="AlphaFoldDB" id="A0A6J4TE21"/>
<dbReference type="GO" id="GO:0004113">
    <property type="term" value="F:2',3'-cyclic-nucleotide 3'-phosphodiesterase activity"/>
    <property type="evidence" value="ECO:0007669"/>
    <property type="project" value="InterPro"/>
</dbReference>
<dbReference type="InterPro" id="IPR004175">
    <property type="entry name" value="RNA_CPDase"/>
</dbReference>
<evidence type="ECO:0000256" key="1">
    <source>
        <dbReference type="ARBA" id="ARBA00022801"/>
    </source>
</evidence>
<dbReference type="InterPro" id="IPR009097">
    <property type="entry name" value="Cyclic_Pdiesterase"/>
</dbReference>
<reference evidence="3" key="1">
    <citation type="submission" date="2020-02" db="EMBL/GenBank/DDBJ databases">
        <authorList>
            <person name="Meier V. D."/>
        </authorList>
    </citation>
    <scope>NUCLEOTIDE SEQUENCE</scope>
    <source>
        <strain evidence="3">AVDCRST_MAG13</strain>
    </source>
</reference>
<organism evidence="3">
    <name type="scientific">uncultured Solirubrobacteraceae bacterium</name>
    <dbReference type="NCBI Taxonomy" id="1162706"/>
    <lineage>
        <taxon>Bacteria</taxon>
        <taxon>Bacillati</taxon>
        <taxon>Actinomycetota</taxon>
        <taxon>Thermoleophilia</taxon>
        <taxon>Solirubrobacterales</taxon>
        <taxon>Solirubrobacteraceae</taxon>
        <taxon>environmental samples</taxon>
    </lineage>
</organism>
<dbReference type="Gene3D" id="3.90.1140.10">
    <property type="entry name" value="Cyclic phosphodiesterase"/>
    <property type="match status" value="1"/>
</dbReference>
<dbReference type="PANTHER" id="PTHR35561">
    <property type="entry name" value="RNA 2',3'-CYCLIC PHOSPHODIESTERASE"/>
    <property type="match status" value="1"/>
</dbReference>
<dbReference type="PANTHER" id="PTHR35561:SF1">
    <property type="entry name" value="RNA 2',3'-CYCLIC PHOSPHODIESTERASE"/>
    <property type="match status" value="1"/>
</dbReference>
<comment type="similarity">
    <text evidence="2">Belongs to the 2H phosphoesterase superfamily. ThpR family.</text>
</comment>
<protein>
    <recommendedName>
        <fullName evidence="2">RNA 2',3'-cyclic phosphodiesterase</fullName>
        <shortName evidence="2">RNA 2',3'-CPDase</shortName>
        <ecNumber evidence="2">3.1.4.58</ecNumber>
    </recommendedName>
</protein>
<dbReference type="EC" id="3.1.4.58" evidence="2"/>
<dbReference type="GO" id="GO:0016874">
    <property type="term" value="F:ligase activity"/>
    <property type="evidence" value="ECO:0007669"/>
    <property type="project" value="UniProtKB-KW"/>
</dbReference>
<sequence>MRLFVALELGLPARTALAAWGAEVASRDRALRPTAPAGLHLTLAFLGARPPGDVAPLEEALPAAVAAGPWPDGLEVGGAVWLPERRPSVLTVSVTDPGDVLGALQARVVEACREAVGWEPERRRFRPHVTVARLRRGSIPRTYDVPDPPGVAVPASGVALFSSVLEQAGARHEVLARALPG</sequence>
<dbReference type="GO" id="GO:0008664">
    <property type="term" value="F:RNA 2',3'-cyclic 3'-phosphodiesterase activity"/>
    <property type="evidence" value="ECO:0007669"/>
    <property type="project" value="UniProtKB-EC"/>
</dbReference>
<feature type="short sequence motif" description="HXTX 2" evidence="2">
    <location>
        <begin position="128"/>
        <end position="131"/>
    </location>
</feature>
<evidence type="ECO:0000313" key="3">
    <source>
        <dbReference type="EMBL" id="CAA9520785.1"/>
    </source>
</evidence>
<keyword evidence="3" id="KW-0436">Ligase</keyword>
<comment type="function">
    <text evidence="2">Hydrolyzes RNA 2',3'-cyclic phosphodiester to an RNA 2'-phosphomonoester.</text>
</comment>
<dbReference type="HAMAP" id="MF_01940">
    <property type="entry name" value="RNA_CPDase"/>
    <property type="match status" value="1"/>
</dbReference>
<feature type="active site" description="Proton donor" evidence="2">
    <location>
        <position position="40"/>
    </location>
</feature>
<keyword evidence="1 2" id="KW-0378">Hydrolase</keyword>
<dbReference type="SUPFAM" id="SSF55144">
    <property type="entry name" value="LigT-like"/>
    <property type="match status" value="1"/>
</dbReference>
<proteinExistence type="inferred from homology"/>
<name>A0A6J4TE21_9ACTN</name>
<accession>A0A6J4TE21</accession>
<evidence type="ECO:0000256" key="2">
    <source>
        <dbReference type="HAMAP-Rule" id="MF_01940"/>
    </source>
</evidence>
<feature type="active site" description="Proton acceptor" evidence="2">
    <location>
        <position position="128"/>
    </location>
</feature>
<gene>
    <name evidence="3" type="ORF">AVDCRST_MAG13-3364</name>
</gene>
<dbReference type="Pfam" id="PF13563">
    <property type="entry name" value="2_5_RNA_ligase2"/>
    <property type="match status" value="1"/>
</dbReference>
<comment type="catalytic activity">
    <reaction evidence="2">
        <text>a 3'-end 2',3'-cyclophospho-ribonucleotide-RNA + H2O = a 3'-end 2'-phospho-ribonucleotide-RNA + H(+)</text>
        <dbReference type="Rhea" id="RHEA:11828"/>
        <dbReference type="Rhea" id="RHEA-COMP:10464"/>
        <dbReference type="Rhea" id="RHEA-COMP:17353"/>
        <dbReference type="ChEBI" id="CHEBI:15377"/>
        <dbReference type="ChEBI" id="CHEBI:15378"/>
        <dbReference type="ChEBI" id="CHEBI:83064"/>
        <dbReference type="ChEBI" id="CHEBI:173113"/>
        <dbReference type="EC" id="3.1.4.58"/>
    </reaction>
</comment>
<dbReference type="NCBIfam" id="TIGR02258">
    <property type="entry name" value="2_5_ligase"/>
    <property type="match status" value="1"/>
</dbReference>